<comment type="catalytic activity">
    <reaction evidence="1 5">
        <text>S-ubiquitinyl-[E2 ubiquitin-conjugating enzyme]-L-cysteine + [acceptor protein]-L-lysine = [E2 ubiquitin-conjugating enzyme]-L-cysteine + N(6)-ubiquitinyl-[acceptor protein]-L-lysine.</text>
        <dbReference type="EC" id="2.3.2.27"/>
    </reaction>
</comment>
<dbReference type="InterPro" id="IPR039399">
    <property type="entry name" value="Deltex_C_sf"/>
</dbReference>
<dbReference type="AlphaFoldDB" id="A0A8S4AT06"/>
<name>A0A8S4AT06_9TELE</name>
<dbReference type="GO" id="GO:0061630">
    <property type="term" value="F:ubiquitin protein ligase activity"/>
    <property type="evidence" value="ECO:0007669"/>
    <property type="project" value="UniProtKB-UniRule"/>
</dbReference>
<dbReference type="GO" id="GO:0005737">
    <property type="term" value="C:cytoplasm"/>
    <property type="evidence" value="ECO:0007669"/>
    <property type="project" value="UniProtKB-SubCell"/>
</dbReference>
<evidence type="ECO:0000256" key="5">
    <source>
        <dbReference type="RuleBase" id="RU367105"/>
    </source>
</evidence>
<dbReference type="EC" id="2.3.2.27" evidence="5"/>
<feature type="domain" description="Deltex C-terminal" evidence="6">
    <location>
        <begin position="94"/>
        <end position="222"/>
    </location>
</feature>
<dbReference type="Proteomes" id="UP000677803">
    <property type="component" value="Unassembled WGS sequence"/>
</dbReference>
<dbReference type="GO" id="GO:0016567">
    <property type="term" value="P:protein ubiquitination"/>
    <property type="evidence" value="ECO:0007669"/>
    <property type="project" value="UniProtKB-UniRule"/>
</dbReference>
<dbReference type="Gene3D" id="3.30.390.130">
    <property type="match status" value="1"/>
</dbReference>
<comment type="similarity">
    <text evidence="5">Belongs to the Deltex family.</text>
</comment>
<keyword evidence="4 5" id="KW-0479">Metal-binding</keyword>
<comment type="caution">
    <text evidence="7">The sequence shown here is derived from an EMBL/GenBank/DDBJ whole genome shotgun (WGS) entry which is preliminary data.</text>
</comment>
<keyword evidence="5" id="KW-0862">Zinc</keyword>
<keyword evidence="5" id="KW-0963">Cytoplasm</keyword>
<reference evidence="7" key="1">
    <citation type="submission" date="2021-05" db="EMBL/GenBank/DDBJ databases">
        <authorList>
            <person name="Tigano A."/>
        </authorList>
    </citation>
    <scope>NUCLEOTIDE SEQUENCE</scope>
</reference>
<evidence type="ECO:0000256" key="3">
    <source>
        <dbReference type="ARBA" id="ARBA00022679"/>
    </source>
</evidence>
<sequence length="223" mass="25157">MKSSVLTKLNGGQLANWLLLPKWQINHVLCRIALERSKGGRFTKLWRRQPFNSMGSSQSSEKFYCNRYLNGEGPPSLSQVVEEVNQKNKESAKRQPEGKMTWVVLHKDLPGFPNVNTVQINYVFPEGIQTQSHPHPGQAFAGQQVSAYLPDNRKGRKVLKLLEKAFYQQLLFTVATNPNGEDVVTPDSIPLKTNQEGGSINNGYPDPDYFKTLEKTLKDKGIK</sequence>
<dbReference type="InterPro" id="IPR039398">
    <property type="entry name" value="Deltex_fam"/>
</dbReference>
<dbReference type="GO" id="GO:0007219">
    <property type="term" value="P:Notch signaling pathway"/>
    <property type="evidence" value="ECO:0007669"/>
    <property type="project" value="InterPro"/>
</dbReference>
<evidence type="ECO:0000259" key="6">
    <source>
        <dbReference type="Pfam" id="PF18102"/>
    </source>
</evidence>
<evidence type="ECO:0000313" key="8">
    <source>
        <dbReference type="Proteomes" id="UP000677803"/>
    </source>
</evidence>
<dbReference type="GO" id="GO:0008270">
    <property type="term" value="F:zinc ion binding"/>
    <property type="evidence" value="ECO:0007669"/>
    <property type="project" value="UniProtKB-KW"/>
</dbReference>
<dbReference type="Pfam" id="PF18102">
    <property type="entry name" value="DTC"/>
    <property type="match status" value="1"/>
</dbReference>
<accession>A0A8S4AT06</accession>
<evidence type="ECO:0000256" key="4">
    <source>
        <dbReference type="ARBA" id="ARBA00022723"/>
    </source>
</evidence>
<dbReference type="EMBL" id="CAJRST010006668">
    <property type="protein sequence ID" value="CAG5895626.1"/>
    <property type="molecule type" value="Genomic_DNA"/>
</dbReference>
<dbReference type="PANTHER" id="PTHR12622">
    <property type="entry name" value="DELTEX-RELATED"/>
    <property type="match status" value="1"/>
</dbReference>
<keyword evidence="5" id="KW-0863">Zinc-finger</keyword>
<keyword evidence="3 5" id="KW-0808">Transferase</keyword>
<organism evidence="7 8">
    <name type="scientific">Menidia menidia</name>
    <name type="common">Atlantic silverside</name>
    <dbReference type="NCBI Taxonomy" id="238744"/>
    <lineage>
        <taxon>Eukaryota</taxon>
        <taxon>Metazoa</taxon>
        <taxon>Chordata</taxon>
        <taxon>Craniata</taxon>
        <taxon>Vertebrata</taxon>
        <taxon>Euteleostomi</taxon>
        <taxon>Actinopterygii</taxon>
        <taxon>Neopterygii</taxon>
        <taxon>Teleostei</taxon>
        <taxon>Neoteleostei</taxon>
        <taxon>Acanthomorphata</taxon>
        <taxon>Ovalentaria</taxon>
        <taxon>Atherinomorphae</taxon>
        <taxon>Atheriniformes</taxon>
        <taxon>Atherinopsidae</taxon>
        <taxon>Menidiinae</taxon>
        <taxon>Menidia</taxon>
    </lineage>
</organism>
<comment type="subcellular location">
    <subcellularLocation>
        <location evidence="5">Cytoplasm</location>
    </subcellularLocation>
</comment>
<dbReference type="InterPro" id="IPR039396">
    <property type="entry name" value="Deltex_C"/>
</dbReference>
<keyword evidence="8" id="KW-1185">Reference proteome</keyword>
<proteinExistence type="inferred from homology"/>
<evidence type="ECO:0000256" key="2">
    <source>
        <dbReference type="ARBA" id="ARBA00004906"/>
    </source>
</evidence>
<evidence type="ECO:0000313" key="7">
    <source>
        <dbReference type="EMBL" id="CAG5895626.1"/>
    </source>
</evidence>
<gene>
    <name evidence="7" type="ORF">MMEN_LOCUS6732</name>
</gene>
<protein>
    <recommendedName>
        <fullName evidence="5">E3 ubiquitin-protein ligase</fullName>
        <ecNumber evidence="5">2.3.2.27</ecNumber>
    </recommendedName>
</protein>
<comment type="pathway">
    <text evidence="2 5">Protein modification; protein ubiquitination.</text>
</comment>
<evidence type="ECO:0000256" key="1">
    <source>
        <dbReference type="ARBA" id="ARBA00000900"/>
    </source>
</evidence>
<dbReference type="OrthoDB" id="527344at2759"/>